<dbReference type="RefSeq" id="WP_012465245.1">
    <property type="nucleotide sequence ID" value="NC_010803.1"/>
</dbReference>
<dbReference type="Proteomes" id="UP000008841">
    <property type="component" value="Chromosome"/>
</dbReference>
<name>B3EEY1_CHLL2</name>
<dbReference type="EMBL" id="CP001097">
    <property type="protein sequence ID" value="ACD89364.1"/>
    <property type="molecule type" value="Genomic_DNA"/>
</dbReference>
<dbReference type="KEGG" id="cli:Clim_0269"/>
<evidence type="ECO:0000313" key="2">
    <source>
        <dbReference type="Proteomes" id="UP000008841"/>
    </source>
</evidence>
<proteinExistence type="predicted"/>
<dbReference type="STRING" id="290315.Clim_0269"/>
<gene>
    <name evidence="1" type="ordered locus">Clim_0269</name>
</gene>
<protein>
    <submittedName>
        <fullName evidence="1">DNA polymerase, beta domain protein region</fullName>
    </submittedName>
</protein>
<reference evidence="1 2" key="1">
    <citation type="submission" date="2008-05" db="EMBL/GenBank/DDBJ databases">
        <title>Complete sequence of Chlorobium limicola DSM 245.</title>
        <authorList>
            <consortium name="US DOE Joint Genome Institute"/>
            <person name="Lucas S."/>
            <person name="Copeland A."/>
            <person name="Lapidus A."/>
            <person name="Glavina del Rio T."/>
            <person name="Dalin E."/>
            <person name="Tice H."/>
            <person name="Bruce D."/>
            <person name="Goodwin L."/>
            <person name="Pitluck S."/>
            <person name="Schmutz J."/>
            <person name="Larimer F."/>
            <person name="Land M."/>
            <person name="Hauser L."/>
            <person name="Kyrpides N."/>
            <person name="Ovchinnikova G."/>
            <person name="Zhao F."/>
            <person name="Li T."/>
            <person name="Liu Z."/>
            <person name="Overmann J."/>
            <person name="Bryant D.A."/>
            <person name="Richardson P."/>
        </authorList>
    </citation>
    <scope>NUCLEOTIDE SEQUENCE [LARGE SCALE GENOMIC DNA]</scope>
    <source>
        <strain evidence="2">DSM 245 / NBRC 103803 / 6330</strain>
    </source>
</reference>
<organism evidence="1 2">
    <name type="scientific">Chlorobium limicola (strain DSM 245 / NBRC 103803 / 6330)</name>
    <dbReference type="NCBI Taxonomy" id="290315"/>
    <lineage>
        <taxon>Bacteria</taxon>
        <taxon>Pseudomonadati</taxon>
        <taxon>Chlorobiota</taxon>
        <taxon>Chlorobiia</taxon>
        <taxon>Chlorobiales</taxon>
        <taxon>Chlorobiaceae</taxon>
        <taxon>Chlorobium/Pelodictyon group</taxon>
        <taxon>Chlorobium</taxon>
    </lineage>
</organism>
<sequence>MTKGVAIRFFGSGSSVPVFGSRTDDSCRSGGIDLIVRSDGDVAPADLFTLKVKAFTVLQKEPGERKIDFAGQPRDRRNIARHALQAGVKP</sequence>
<dbReference type="HOGENOM" id="CLU_164558_1_0_10"/>
<dbReference type="AlphaFoldDB" id="B3EEY1"/>
<evidence type="ECO:0000313" key="1">
    <source>
        <dbReference type="EMBL" id="ACD89364.1"/>
    </source>
</evidence>
<accession>B3EEY1</accession>